<reference evidence="12 13" key="1">
    <citation type="submission" date="2019-08" db="EMBL/GenBank/DDBJ databases">
        <title>In-depth cultivation of the pig gut microbiome towards novel bacterial diversity and tailored functional studies.</title>
        <authorList>
            <person name="Wylensek D."/>
            <person name="Hitch T.C.A."/>
            <person name="Clavel T."/>
        </authorList>
    </citation>
    <scope>NUCLEOTIDE SEQUENCE [LARGE SCALE GENOMIC DNA]</scope>
    <source>
        <strain evidence="12 13">WCA-389-WT-23D1</strain>
    </source>
</reference>
<dbReference type="InterPro" id="IPR015856">
    <property type="entry name" value="ABC_transpr_CbiO/EcfA_su"/>
</dbReference>
<keyword evidence="3" id="KW-0813">Transport</keyword>
<dbReference type="EMBL" id="VUMD01000004">
    <property type="protein sequence ID" value="MSS36178.1"/>
    <property type="molecule type" value="Genomic_DNA"/>
</dbReference>
<comment type="subcellular location">
    <subcellularLocation>
        <location evidence="1">Cell membrane</location>
        <topology evidence="1">Peripheral membrane protein</topology>
    </subcellularLocation>
</comment>
<organism evidence="12 13">
    <name type="scientific">Clostridium porci</name>
    <dbReference type="NCBI Taxonomy" id="2605778"/>
    <lineage>
        <taxon>Bacteria</taxon>
        <taxon>Bacillati</taxon>
        <taxon>Bacillota</taxon>
        <taxon>Clostridia</taxon>
        <taxon>Eubacteriales</taxon>
        <taxon>Clostridiaceae</taxon>
        <taxon>Clostridium</taxon>
    </lineage>
</organism>
<dbReference type="CDD" id="cd03225">
    <property type="entry name" value="ABC_cobalt_CbiO_domain1"/>
    <property type="match status" value="1"/>
</dbReference>
<evidence type="ECO:0000256" key="7">
    <source>
        <dbReference type="ARBA" id="ARBA00022840"/>
    </source>
</evidence>
<dbReference type="GO" id="GO:0005524">
    <property type="term" value="F:ATP binding"/>
    <property type="evidence" value="ECO:0007669"/>
    <property type="project" value="UniProtKB-KW"/>
</dbReference>
<evidence type="ECO:0000256" key="9">
    <source>
        <dbReference type="ARBA" id="ARBA00023136"/>
    </source>
</evidence>
<evidence type="ECO:0000313" key="12">
    <source>
        <dbReference type="EMBL" id="MSS36178.1"/>
    </source>
</evidence>
<dbReference type="InterPro" id="IPR027417">
    <property type="entry name" value="P-loop_NTPase"/>
</dbReference>
<evidence type="ECO:0000256" key="1">
    <source>
        <dbReference type="ARBA" id="ARBA00004202"/>
    </source>
</evidence>
<dbReference type="PANTHER" id="PTHR43553">
    <property type="entry name" value="HEAVY METAL TRANSPORTER"/>
    <property type="match status" value="1"/>
</dbReference>
<proteinExistence type="inferred from homology"/>
<feature type="domain" description="ABC transporter" evidence="11">
    <location>
        <begin position="264"/>
        <end position="467"/>
    </location>
</feature>
<feature type="domain" description="ABC transporter" evidence="11">
    <location>
        <begin position="2"/>
        <end position="240"/>
    </location>
</feature>
<protein>
    <submittedName>
        <fullName evidence="12">ABC transporter ATP-binding protein</fullName>
    </submittedName>
</protein>
<dbReference type="SUPFAM" id="SSF52540">
    <property type="entry name" value="P-loop containing nucleoside triphosphate hydrolases"/>
    <property type="match status" value="2"/>
</dbReference>
<dbReference type="Gene3D" id="3.40.50.300">
    <property type="entry name" value="P-loop containing nucleotide triphosphate hydrolases"/>
    <property type="match status" value="2"/>
</dbReference>
<gene>
    <name evidence="12" type="ORF">FYJ39_06245</name>
</gene>
<dbReference type="GO" id="GO:0016887">
    <property type="term" value="F:ATP hydrolysis activity"/>
    <property type="evidence" value="ECO:0007669"/>
    <property type="project" value="InterPro"/>
</dbReference>
<keyword evidence="4" id="KW-1003">Cell membrane</keyword>
<dbReference type="PANTHER" id="PTHR43553:SF23">
    <property type="entry name" value="ABC TRANSPORTER ATP-BINDING COMPONENT"/>
    <property type="match status" value="1"/>
</dbReference>
<evidence type="ECO:0000256" key="6">
    <source>
        <dbReference type="ARBA" id="ARBA00022741"/>
    </source>
</evidence>
<dbReference type="GO" id="GO:0043190">
    <property type="term" value="C:ATP-binding cassette (ABC) transporter complex"/>
    <property type="evidence" value="ECO:0007669"/>
    <property type="project" value="TreeGrafter"/>
</dbReference>
<dbReference type="Pfam" id="PF00005">
    <property type="entry name" value="ABC_tran"/>
    <property type="match status" value="2"/>
</dbReference>
<sequence length="469" mass="51067">MIQMKEVSFQYADSSEGVSAINLTVADGECVVLTGPSGGGKTTLTRLINGLAPSYYTGTLTGDIFLDGKPLSQIPQSELVRQAGSVFQDPKSQFFSSELAGEVAFACENYGLPAEEIRKRTDHAIAAFSLSGFRTQNLDTLSSGEKQKVAIASVYALRPGIYVCDEPTSNLDKKGAEQLALILKKLKAEGCTLVIAEHRLAWLHGIADRFVYIRDGKILWEKSAKEMDEIPAKQRKADGLREVIGSEAGSIPFSESHINHTPSLCVNDLSFRRKQKNVFCDVNFSLYPGQITAITGHNGVGKTSLALVLSGLRKESSGQIMIGGKKLRPAERCKQVWYSSNDTGTQFFTNSVTEELLLHQERSDKRLERTRSILKQLGLYSYKDAHPASLSGGQKQRLSIACGILSDRPVLVFDEPTSGLDGGNMEIVAMVLKEAASLGKTILAITHDDELIRCCCNHIIEVNNSCAGD</sequence>
<dbReference type="InterPro" id="IPR003439">
    <property type="entry name" value="ABC_transporter-like_ATP-bd"/>
</dbReference>
<comment type="similarity">
    <text evidence="2">Belongs to the ABC transporter superfamily.</text>
</comment>
<keyword evidence="13" id="KW-1185">Reference proteome</keyword>
<dbReference type="PROSITE" id="PS00211">
    <property type="entry name" value="ABC_TRANSPORTER_1"/>
    <property type="match status" value="2"/>
</dbReference>
<evidence type="ECO:0000256" key="8">
    <source>
        <dbReference type="ARBA" id="ARBA00022967"/>
    </source>
</evidence>
<evidence type="ECO:0000256" key="3">
    <source>
        <dbReference type="ARBA" id="ARBA00022448"/>
    </source>
</evidence>
<dbReference type="InterPro" id="IPR050095">
    <property type="entry name" value="ECF_ABC_transporter_ATP-bd"/>
</dbReference>
<evidence type="ECO:0000256" key="2">
    <source>
        <dbReference type="ARBA" id="ARBA00005417"/>
    </source>
</evidence>
<evidence type="ECO:0000313" key="13">
    <source>
        <dbReference type="Proteomes" id="UP000429958"/>
    </source>
</evidence>
<accession>A0A7X2NKV6</accession>
<dbReference type="PROSITE" id="PS50893">
    <property type="entry name" value="ABC_TRANSPORTER_2"/>
    <property type="match status" value="2"/>
</dbReference>
<dbReference type="RefSeq" id="WP_154471662.1">
    <property type="nucleotide sequence ID" value="NZ_VUMD01000004.1"/>
</dbReference>
<evidence type="ECO:0000259" key="11">
    <source>
        <dbReference type="PROSITE" id="PS50893"/>
    </source>
</evidence>
<keyword evidence="8" id="KW-1278">Translocase</keyword>
<keyword evidence="7 12" id="KW-0067">ATP-binding</keyword>
<name>A0A7X2NKV6_9CLOT</name>
<dbReference type="InterPro" id="IPR003593">
    <property type="entry name" value="AAA+_ATPase"/>
</dbReference>
<dbReference type="Proteomes" id="UP000429958">
    <property type="component" value="Unassembled WGS sequence"/>
</dbReference>
<dbReference type="InterPro" id="IPR017871">
    <property type="entry name" value="ABC_transporter-like_CS"/>
</dbReference>
<dbReference type="SMART" id="SM00382">
    <property type="entry name" value="AAA"/>
    <property type="match status" value="2"/>
</dbReference>
<evidence type="ECO:0000256" key="4">
    <source>
        <dbReference type="ARBA" id="ARBA00022475"/>
    </source>
</evidence>
<comment type="caution">
    <text evidence="12">The sequence shown here is derived from an EMBL/GenBank/DDBJ whole genome shotgun (WGS) entry which is preliminary data.</text>
</comment>
<keyword evidence="6" id="KW-0547">Nucleotide-binding</keyword>
<evidence type="ECO:0000256" key="10">
    <source>
        <dbReference type="ARBA" id="ARBA00025157"/>
    </source>
</evidence>
<evidence type="ECO:0000256" key="5">
    <source>
        <dbReference type="ARBA" id="ARBA00022737"/>
    </source>
</evidence>
<dbReference type="GO" id="GO:0042626">
    <property type="term" value="F:ATPase-coupled transmembrane transporter activity"/>
    <property type="evidence" value="ECO:0007669"/>
    <property type="project" value="TreeGrafter"/>
</dbReference>
<keyword evidence="5" id="KW-0677">Repeat</keyword>
<dbReference type="AlphaFoldDB" id="A0A7X2NKV6"/>
<keyword evidence="9" id="KW-0472">Membrane</keyword>
<comment type="function">
    <text evidence="10">Probably part of an ABC transporter complex. Responsible for energy coupling to the transport system.</text>
</comment>